<dbReference type="InParanoid" id="A0A067PRT0"/>
<sequence length="79" mass="8546">METTSPASKPFTNYHCSPLEGLGVVLFLLPLVGLQSRLVHRFDGLCPPPNPYECTTAPYGVTSKSFRPIAIQLPCQKGG</sequence>
<proteinExistence type="predicted"/>
<dbReference type="HOGENOM" id="CLU_2606362_0_0_1"/>
<protein>
    <submittedName>
        <fullName evidence="1">Uncharacterized protein</fullName>
    </submittedName>
</protein>
<dbReference type="Proteomes" id="UP000027265">
    <property type="component" value="Unassembled WGS sequence"/>
</dbReference>
<evidence type="ECO:0000313" key="2">
    <source>
        <dbReference type="Proteomes" id="UP000027265"/>
    </source>
</evidence>
<dbReference type="AlphaFoldDB" id="A0A067PRT0"/>
<name>A0A067PRT0_9AGAM</name>
<organism evidence="1 2">
    <name type="scientific">Jaapia argillacea MUCL 33604</name>
    <dbReference type="NCBI Taxonomy" id="933084"/>
    <lineage>
        <taxon>Eukaryota</taxon>
        <taxon>Fungi</taxon>
        <taxon>Dikarya</taxon>
        <taxon>Basidiomycota</taxon>
        <taxon>Agaricomycotina</taxon>
        <taxon>Agaricomycetes</taxon>
        <taxon>Agaricomycetidae</taxon>
        <taxon>Jaapiales</taxon>
        <taxon>Jaapiaceae</taxon>
        <taxon>Jaapia</taxon>
    </lineage>
</organism>
<keyword evidence="2" id="KW-1185">Reference proteome</keyword>
<evidence type="ECO:0000313" key="1">
    <source>
        <dbReference type="EMBL" id="KDQ56540.1"/>
    </source>
</evidence>
<reference evidence="2" key="1">
    <citation type="journal article" date="2014" name="Proc. Natl. Acad. Sci. U.S.A.">
        <title>Extensive sampling of basidiomycete genomes demonstrates inadequacy of the white-rot/brown-rot paradigm for wood decay fungi.</title>
        <authorList>
            <person name="Riley R."/>
            <person name="Salamov A.A."/>
            <person name="Brown D.W."/>
            <person name="Nagy L.G."/>
            <person name="Floudas D."/>
            <person name="Held B.W."/>
            <person name="Levasseur A."/>
            <person name="Lombard V."/>
            <person name="Morin E."/>
            <person name="Otillar R."/>
            <person name="Lindquist E.A."/>
            <person name="Sun H."/>
            <person name="LaButti K.M."/>
            <person name="Schmutz J."/>
            <person name="Jabbour D."/>
            <person name="Luo H."/>
            <person name="Baker S.E."/>
            <person name="Pisabarro A.G."/>
            <person name="Walton J.D."/>
            <person name="Blanchette R.A."/>
            <person name="Henrissat B."/>
            <person name="Martin F."/>
            <person name="Cullen D."/>
            <person name="Hibbett D.S."/>
            <person name="Grigoriev I.V."/>
        </authorList>
    </citation>
    <scope>NUCLEOTIDE SEQUENCE [LARGE SCALE GENOMIC DNA]</scope>
    <source>
        <strain evidence="2">MUCL 33604</strain>
    </source>
</reference>
<gene>
    <name evidence="1" type="ORF">JAAARDRAFT_36027</name>
</gene>
<accession>A0A067PRT0</accession>
<dbReference type="EMBL" id="KL197721">
    <property type="protein sequence ID" value="KDQ56540.1"/>
    <property type="molecule type" value="Genomic_DNA"/>
</dbReference>